<dbReference type="eggNOG" id="KOG3079">
    <property type="taxonomic scope" value="Eukaryota"/>
</dbReference>
<protein>
    <recommendedName>
        <fullName evidence="9">Adenylate kinase isoenzyme 5</fullName>
    </recommendedName>
</protein>
<dbReference type="EMBL" id="AAZO01002875">
    <property type="status" value="NOT_ANNOTATED_CDS"/>
    <property type="molecule type" value="Genomic_DNA"/>
</dbReference>
<dbReference type="OrthoDB" id="6436361at2759"/>
<organism>
    <name type="scientific">Pediculus humanus subsp. corporis</name>
    <name type="common">Body louse</name>
    <dbReference type="NCBI Taxonomy" id="121224"/>
    <lineage>
        <taxon>Eukaryota</taxon>
        <taxon>Metazoa</taxon>
        <taxon>Ecdysozoa</taxon>
        <taxon>Arthropoda</taxon>
        <taxon>Hexapoda</taxon>
        <taxon>Insecta</taxon>
        <taxon>Pterygota</taxon>
        <taxon>Neoptera</taxon>
        <taxon>Paraneoptera</taxon>
        <taxon>Psocodea</taxon>
        <taxon>Troctomorpha</taxon>
        <taxon>Phthiraptera</taxon>
        <taxon>Anoplura</taxon>
        <taxon>Pediculidae</taxon>
        <taxon>Pediculus</taxon>
    </lineage>
</organism>
<evidence type="ECO:0000256" key="5">
    <source>
        <dbReference type="SAM" id="MobiDB-lite"/>
    </source>
</evidence>
<proteinExistence type="inferred from homology"/>
<dbReference type="CDD" id="cd01428">
    <property type="entry name" value="ADK"/>
    <property type="match status" value="1"/>
</dbReference>
<dbReference type="EMBL" id="DS235226">
    <property type="protein sequence ID" value="EEB13581.1"/>
    <property type="molecule type" value="Genomic_DNA"/>
</dbReference>
<evidence type="ECO:0000313" key="6">
    <source>
        <dbReference type="EMBL" id="EEB13581.1"/>
    </source>
</evidence>
<dbReference type="GeneID" id="8238766"/>
<dbReference type="HOGENOM" id="CLU_012824_0_0_1"/>
<dbReference type="Pfam" id="PF00406">
    <property type="entry name" value="ADK"/>
    <property type="match status" value="2"/>
</dbReference>
<evidence type="ECO:0000256" key="2">
    <source>
        <dbReference type="ARBA" id="ARBA00022741"/>
    </source>
</evidence>
<dbReference type="Gene3D" id="3.40.50.300">
    <property type="entry name" value="P-loop containing nucleotide triphosphate hydrolases"/>
    <property type="match status" value="2"/>
</dbReference>
<dbReference type="InterPro" id="IPR000850">
    <property type="entry name" value="Adenylat/UMP-CMP_kin"/>
</dbReference>
<accession>E0VJM5</accession>
<comment type="similarity">
    <text evidence="4">Belongs to the adenylate kinase family.</text>
</comment>
<evidence type="ECO:0008006" key="9">
    <source>
        <dbReference type="Google" id="ProtNLM"/>
    </source>
</evidence>
<dbReference type="GO" id="GO:0019205">
    <property type="term" value="F:nucleobase-containing compound kinase activity"/>
    <property type="evidence" value="ECO:0007669"/>
    <property type="project" value="InterPro"/>
</dbReference>
<evidence type="ECO:0000313" key="7">
    <source>
        <dbReference type="EnsemblMetazoa" id="PHUM248040-PA"/>
    </source>
</evidence>
<name>E0VJM5_PEDHC</name>
<evidence type="ECO:0000256" key="4">
    <source>
        <dbReference type="RuleBase" id="RU003330"/>
    </source>
</evidence>
<keyword evidence="3 4" id="KW-0418">Kinase</keyword>
<dbReference type="PRINTS" id="PR00094">
    <property type="entry name" value="ADENYLTKNASE"/>
</dbReference>
<evidence type="ECO:0000313" key="8">
    <source>
        <dbReference type="Proteomes" id="UP000009046"/>
    </source>
</evidence>
<dbReference type="AlphaFoldDB" id="E0VJM5"/>
<dbReference type="GO" id="GO:0005524">
    <property type="term" value="F:ATP binding"/>
    <property type="evidence" value="ECO:0007669"/>
    <property type="project" value="InterPro"/>
</dbReference>
<dbReference type="InParanoid" id="E0VJM5"/>
<keyword evidence="8" id="KW-1185">Reference proteome</keyword>
<evidence type="ECO:0000256" key="1">
    <source>
        <dbReference type="ARBA" id="ARBA00022679"/>
    </source>
</evidence>
<dbReference type="RefSeq" id="XP_002426319.1">
    <property type="nucleotide sequence ID" value="XM_002426274.1"/>
</dbReference>
<evidence type="ECO:0000256" key="3">
    <source>
        <dbReference type="ARBA" id="ARBA00022777"/>
    </source>
</evidence>
<dbReference type="OMA" id="LATEWIM"/>
<feature type="region of interest" description="Disordered" evidence="5">
    <location>
        <begin position="1"/>
        <end position="24"/>
    </location>
</feature>
<reference evidence="6" key="2">
    <citation type="submission" date="2007-04" db="EMBL/GenBank/DDBJ databases">
        <title>The genome of the human body louse.</title>
        <authorList>
            <consortium name="The Human Body Louse Genome Consortium"/>
            <person name="Kirkness E."/>
            <person name="Walenz B."/>
            <person name="Hass B."/>
            <person name="Bruggner R."/>
            <person name="Strausberg R."/>
        </authorList>
    </citation>
    <scope>NUCLEOTIDE SEQUENCE</scope>
    <source>
        <strain evidence="6">USDA</strain>
    </source>
</reference>
<dbReference type="KEGG" id="phu:Phum_PHUM248040"/>
<dbReference type="PROSITE" id="PS00113">
    <property type="entry name" value="ADENYLATE_KINASE"/>
    <property type="match status" value="1"/>
</dbReference>
<dbReference type="CTD" id="8238766"/>
<dbReference type="InterPro" id="IPR033690">
    <property type="entry name" value="Adenylat_kinase_CS"/>
</dbReference>
<dbReference type="FunCoup" id="E0VJM5">
    <property type="interactions" value="38"/>
</dbReference>
<dbReference type="STRING" id="121224.E0VJM5"/>
<dbReference type="VEuPathDB" id="VectorBase:PHUM248040"/>
<dbReference type="GO" id="GO:0006139">
    <property type="term" value="P:nucleobase-containing compound metabolic process"/>
    <property type="evidence" value="ECO:0007669"/>
    <property type="project" value="InterPro"/>
</dbReference>
<dbReference type="PANTHER" id="PTHR23359">
    <property type="entry name" value="NUCLEOTIDE KINASE"/>
    <property type="match status" value="1"/>
</dbReference>
<dbReference type="EnsemblMetazoa" id="PHUM248040-RA">
    <property type="protein sequence ID" value="PHUM248040-PA"/>
    <property type="gene ID" value="PHUM248040"/>
</dbReference>
<reference evidence="6" key="1">
    <citation type="submission" date="2007-04" db="EMBL/GenBank/DDBJ databases">
        <title>Annotation of Pediculus humanus corporis strain USDA.</title>
        <authorList>
            <person name="Kirkness E."/>
            <person name="Hannick L."/>
            <person name="Hass B."/>
            <person name="Bruggner R."/>
            <person name="Lawson D."/>
            <person name="Bidwell S."/>
            <person name="Joardar V."/>
            <person name="Caler E."/>
            <person name="Walenz B."/>
            <person name="Inman J."/>
            <person name="Schobel S."/>
            <person name="Galinsky K."/>
            <person name="Amedeo P."/>
            <person name="Strausberg R."/>
        </authorList>
    </citation>
    <scope>NUCLEOTIDE SEQUENCE</scope>
    <source>
        <strain evidence="6">USDA</strain>
    </source>
</reference>
<dbReference type="Proteomes" id="UP000009046">
    <property type="component" value="Unassembled WGS sequence"/>
</dbReference>
<dbReference type="InterPro" id="IPR027417">
    <property type="entry name" value="P-loop_NTPase"/>
</dbReference>
<reference evidence="7" key="3">
    <citation type="submission" date="2020-05" db="UniProtKB">
        <authorList>
            <consortium name="EnsemblMetazoa"/>
        </authorList>
    </citation>
    <scope>IDENTIFICATION</scope>
    <source>
        <strain evidence="7">USDA</strain>
    </source>
</reference>
<dbReference type="SUPFAM" id="SSF52540">
    <property type="entry name" value="P-loop containing nucleoside triphosphate hydrolases"/>
    <property type="match status" value="2"/>
</dbReference>
<keyword evidence="2" id="KW-0547">Nucleotide-binding</keyword>
<keyword evidence="1 4" id="KW-0808">Transferase</keyword>
<sequence length="530" mass="59587">MWAESRRDNNFNYSPTTTPPEERQFRESENYVKFQVPKVPVIFVLGGPGSGKVTHGDNLMQEKKGITHINMTDLLQQYAMGNEMRDFSSLSSKTVTEVLMLEMKMAPAAKTYLISGYPRSMRDVVEYAEKIQVVSGVILVAWQQKVLEKQIDYGAKIGHVVLSLAKMELNNFYKHVMPVVDYFDERGMLIAINGERNPAEVYKDFRSAVLRIIGSTEQMDSNTPEGKEEILESFIDEVAEDGGDGGGEGMRTKEKVYPPVIWVLGGPGSNKGSLCQKAVRQVPGWAHISVGRLLRAATDANDFNANDTFVLKQAISAGELVPQTYVLNLVEKHMNAYSDAKGILMDGFPRDMHQVNEFEAKYKQQPNAILLDCSKLQLGKGRMDDSVAAFRKRLELFRQISLPMLKILDSENRLTVVDGDTDSPEVQDEFFRLFLNHTKQINNNSEREIGVQSKPLNYQNDDMEYSRPVTRTIIPNGNLPSAANKLIPNGVPRTIQNGLIGGVQNIKTLPKTIRNNNNMRNISSNINHYY</sequence>
<gene>
    <name evidence="7" type="primary">8238766</name>
    <name evidence="6" type="ORF">Phum_PHUM248040</name>
</gene>